<dbReference type="EMBL" id="FP929064">
    <property type="protein sequence ID" value="CBX90442.1"/>
    <property type="molecule type" value="Genomic_DNA"/>
</dbReference>
<keyword evidence="2" id="KW-1185">Reference proteome</keyword>
<organism evidence="1 2">
    <name type="scientific">Leptosphaeria maculans (strain JN3 / isolate v23.1.3 / race Av1-4-5-6-7-8)</name>
    <name type="common">Blackleg fungus</name>
    <name type="synonym">Phoma lingam</name>
    <dbReference type="NCBI Taxonomy" id="985895"/>
    <lineage>
        <taxon>Eukaryota</taxon>
        <taxon>Fungi</taxon>
        <taxon>Dikarya</taxon>
        <taxon>Ascomycota</taxon>
        <taxon>Pezizomycotina</taxon>
        <taxon>Dothideomycetes</taxon>
        <taxon>Pleosporomycetidae</taxon>
        <taxon>Pleosporales</taxon>
        <taxon>Pleosporineae</taxon>
        <taxon>Leptosphaeriaceae</taxon>
        <taxon>Plenodomus</taxon>
        <taxon>Plenodomus lingam/Leptosphaeria maculans species complex</taxon>
    </lineage>
</organism>
<sequence>MDQRALIKYLHIGNIHRKSFQAFECISQPRHRTPSQHIADHQFFAEPGTRLRRMTLDPSSSSKSNRAK</sequence>
<reference evidence="2" key="1">
    <citation type="journal article" date="2011" name="Nat. Commun.">
        <title>Effector diversification within compartments of the Leptosphaeria maculans genome affected by Repeat-Induced Point mutations.</title>
        <authorList>
            <person name="Rouxel T."/>
            <person name="Grandaubert J."/>
            <person name="Hane J.K."/>
            <person name="Hoede C."/>
            <person name="van de Wouw A.P."/>
            <person name="Couloux A."/>
            <person name="Dominguez V."/>
            <person name="Anthouard V."/>
            <person name="Bally P."/>
            <person name="Bourras S."/>
            <person name="Cozijnsen A.J."/>
            <person name="Ciuffetti L.M."/>
            <person name="Degrave A."/>
            <person name="Dilmaghani A."/>
            <person name="Duret L."/>
            <person name="Fudal I."/>
            <person name="Goodwin S.B."/>
            <person name="Gout L."/>
            <person name="Glaser N."/>
            <person name="Linglin J."/>
            <person name="Kema G.H.J."/>
            <person name="Lapalu N."/>
            <person name="Lawrence C.B."/>
            <person name="May K."/>
            <person name="Meyer M."/>
            <person name="Ollivier B."/>
            <person name="Poulain J."/>
            <person name="Schoch C.L."/>
            <person name="Simon A."/>
            <person name="Spatafora J.W."/>
            <person name="Stachowiak A."/>
            <person name="Turgeon B.G."/>
            <person name="Tyler B.M."/>
            <person name="Vincent D."/>
            <person name="Weissenbach J."/>
            <person name="Amselem J."/>
            <person name="Quesneville H."/>
            <person name="Oliver R.P."/>
            <person name="Wincker P."/>
            <person name="Balesdent M.-H."/>
            <person name="Howlett B.J."/>
        </authorList>
    </citation>
    <scope>NUCLEOTIDE SEQUENCE [LARGE SCALE GENOMIC DNA]</scope>
    <source>
        <strain evidence="2">JN3 / isolate v23.1.3 / race Av1-4-5-6-7-8</strain>
    </source>
</reference>
<dbReference type="HOGENOM" id="CLU_2794388_0_0_1"/>
<dbReference type="AlphaFoldDB" id="E4ZGM2"/>
<proteinExistence type="predicted"/>
<dbReference type="InParanoid" id="E4ZGM2"/>
<protein>
    <submittedName>
        <fullName evidence="1">Uncharacterized protein</fullName>
    </submittedName>
</protein>
<name>E4ZGM2_LEPMJ</name>
<gene>
    <name evidence="1" type="ORF">LEMA_P065680.1</name>
</gene>
<dbReference type="VEuPathDB" id="FungiDB:LEMA_P065680.1"/>
<evidence type="ECO:0000313" key="2">
    <source>
        <dbReference type="Proteomes" id="UP000002668"/>
    </source>
</evidence>
<evidence type="ECO:0000313" key="1">
    <source>
        <dbReference type="EMBL" id="CBX90442.1"/>
    </source>
</evidence>
<accession>E4ZGM2</accession>
<dbReference type="Proteomes" id="UP000002668">
    <property type="component" value="Genome"/>
</dbReference>